<dbReference type="STRING" id="59733.SAMN05421769_3503"/>
<organism evidence="1 2">
    <name type="scientific">Chryseobacterium scophthalmum</name>
    <dbReference type="NCBI Taxonomy" id="59733"/>
    <lineage>
        <taxon>Bacteria</taxon>
        <taxon>Pseudomonadati</taxon>
        <taxon>Bacteroidota</taxon>
        <taxon>Flavobacteriia</taxon>
        <taxon>Flavobacteriales</taxon>
        <taxon>Weeksellaceae</taxon>
        <taxon>Chryseobacterium group</taxon>
        <taxon>Chryseobacterium</taxon>
    </lineage>
</organism>
<gene>
    <name evidence="1" type="ORF">SAMN05421769_3503</name>
</gene>
<dbReference type="AlphaFoldDB" id="A0A1N6IKU2"/>
<dbReference type="Proteomes" id="UP000184782">
    <property type="component" value="Unassembled WGS sequence"/>
</dbReference>
<name>A0A1N6IKU2_9FLAO</name>
<reference evidence="2" key="1">
    <citation type="submission" date="2016-12" db="EMBL/GenBank/DDBJ databases">
        <authorList>
            <person name="Varghese N."/>
            <person name="Submissions S."/>
        </authorList>
    </citation>
    <scope>NUCLEOTIDE SEQUENCE [LARGE SCALE GENOMIC DNA]</scope>
    <source>
        <strain evidence="2">DSM 16779</strain>
    </source>
</reference>
<dbReference type="EMBL" id="FSRQ01000004">
    <property type="protein sequence ID" value="SIO32632.1"/>
    <property type="molecule type" value="Genomic_DNA"/>
</dbReference>
<proteinExistence type="predicted"/>
<accession>A0A1N6IKU2</accession>
<protein>
    <submittedName>
        <fullName evidence="1">Uncharacterized protein</fullName>
    </submittedName>
</protein>
<keyword evidence="2" id="KW-1185">Reference proteome</keyword>
<evidence type="ECO:0000313" key="2">
    <source>
        <dbReference type="Proteomes" id="UP000184782"/>
    </source>
</evidence>
<evidence type="ECO:0000313" key="1">
    <source>
        <dbReference type="EMBL" id="SIO32632.1"/>
    </source>
</evidence>
<sequence length="188" mass="22076">MMKQIFSTALFFISIINIHAQNKNIISEIEKTVLDINNDESLMIYKVPSDKIAKVKKYGQDENIDVFKKGNQAVKILDYSKDNRGGYEQVIIYLRNEKPIFIETESKTIIKATPVDFKKIEISESVEKSKIFVINWDKDFFDYQFWDKKTNVYKQPEEEHKNLILPSKKDDVIRVLKLSQFATKNIVE</sequence>